<sequence length="643" mass="70320">MLAKGTSHHRGVGRGAVTHLLALLVGFALGSVVSNLGLGGSTGGRRSTSSPAHPDVPAAGRKDGAANATGSGTTAGGGGGRIAGAGAAPVPFFPGTYGEWLDSVMPPQLLPEYAPPGALPFNLTMSILRRTRPVVGNTERVRGFLRKLRGGECTVSLMLGGSVTAGHNGGGPEKAYPKLFTDYLNAKFPCAGDGGGAGEHVYKTTNAWNSMSHATSFSAISNLDRVDLVIVEFNVNDSFTPGKNVPHALEDKGLWGGTLGEWTVPGSLFVISKVHGALLFPFNKLRHSLKSRPCASVEYRSLWYSEMLLRKLLLIRKPDYPAIVTFNADYIGRIWAGNPWSDPKKARQSLFRSNHEPLKFWLSYLYDVPVFSVSLFHLALASKLGTDAQFNFNETRDGHNPYGTNVWHADACCHPKKEGHRVLALVLIYNFADELWRMDHDGSVGHEDRMEGDFTIDPLRPRLRDPVYMSPDEDGLYVRDSSDGVTIDLTDPNGEDAWRSKVVANEGWTWFADNKDKDKYGLIADDRAGGQHVAFRVTGQEHGVVEATFIVSYENFGIVLVWLDDKEENTRKDMCLTPLKEVSWSSGQLSGIWGERASVPQAELLGDRLRMGESRVLHMCLTPHEGKRNGEGNKFKLLGIRMY</sequence>
<evidence type="ECO:0000256" key="1">
    <source>
        <dbReference type="SAM" id="MobiDB-lite"/>
    </source>
</evidence>
<accession>K0SZB0</accession>
<proteinExistence type="predicted"/>
<organism evidence="2 3">
    <name type="scientific">Thalassiosira oceanica</name>
    <name type="common">Marine diatom</name>
    <dbReference type="NCBI Taxonomy" id="159749"/>
    <lineage>
        <taxon>Eukaryota</taxon>
        <taxon>Sar</taxon>
        <taxon>Stramenopiles</taxon>
        <taxon>Ochrophyta</taxon>
        <taxon>Bacillariophyta</taxon>
        <taxon>Coscinodiscophyceae</taxon>
        <taxon>Thalassiosirophycidae</taxon>
        <taxon>Thalassiosirales</taxon>
        <taxon>Thalassiosiraceae</taxon>
        <taxon>Thalassiosira</taxon>
    </lineage>
</organism>
<evidence type="ECO:0000313" key="3">
    <source>
        <dbReference type="Proteomes" id="UP000266841"/>
    </source>
</evidence>
<feature type="region of interest" description="Disordered" evidence="1">
    <location>
        <begin position="40"/>
        <end position="77"/>
    </location>
</feature>
<keyword evidence="3" id="KW-1185">Reference proteome</keyword>
<protein>
    <recommendedName>
        <fullName evidence="4">SGNH hydrolase-type esterase domain-containing protein</fullName>
    </recommendedName>
</protein>
<dbReference type="EMBL" id="AGNL01018167">
    <property type="protein sequence ID" value="EJK63562.1"/>
    <property type="molecule type" value="Genomic_DNA"/>
</dbReference>
<comment type="caution">
    <text evidence="2">The sequence shown here is derived from an EMBL/GenBank/DDBJ whole genome shotgun (WGS) entry which is preliminary data.</text>
</comment>
<dbReference type="OMA" id="WISAMYE"/>
<dbReference type="AlphaFoldDB" id="K0SZB0"/>
<dbReference type="Proteomes" id="UP000266841">
    <property type="component" value="Unassembled WGS sequence"/>
</dbReference>
<dbReference type="OrthoDB" id="544608at2759"/>
<name>K0SZB0_THAOC</name>
<dbReference type="PANTHER" id="PTHR34407">
    <property type="entry name" value="EXPRESSED PROTEIN"/>
    <property type="match status" value="1"/>
</dbReference>
<gene>
    <name evidence="2" type="ORF">THAOC_15775</name>
</gene>
<reference evidence="2 3" key="1">
    <citation type="journal article" date="2012" name="Genome Biol.">
        <title>Genome and low-iron response of an oceanic diatom adapted to chronic iron limitation.</title>
        <authorList>
            <person name="Lommer M."/>
            <person name="Specht M."/>
            <person name="Roy A.S."/>
            <person name="Kraemer L."/>
            <person name="Andreson R."/>
            <person name="Gutowska M.A."/>
            <person name="Wolf J."/>
            <person name="Bergner S.V."/>
            <person name="Schilhabel M.B."/>
            <person name="Klostermeier U.C."/>
            <person name="Beiko R.G."/>
            <person name="Rosenstiel P."/>
            <person name="Hippler M."/>
            <person name="Laroche J."/>
        </authorList>
    </citation>
    <scope>NUCLEOTIDE SEQUENCE [LARGE SCALE GENOMIC DNA]</scope>
    <source>
        <strain evidence="2 3">CCMP1005</strain>
    </source>
</reference>
<evidence type="ECO:0008006" key="4">
    <source>
        <dbReference type="Google" id="ProtNLM"/>
    </source>
</evidence>
<evidence type="ECO:0000313" key="2">
    <source>
        <dbReference type="EMBL" id="EJK63562.1"/>
    </source>
</evidence>
<dbReference type="PANTHER" id="PTHR34407:SF1">
    <property type="entry name" value="SGNH HYDROLASE-TYPE ESTERASE DOMAIN-CONTAINING PROTEIN"/>
    <property type="match status" value="1"/>
</dbReference>
<dbReference type="eggNOG" id="ENOG502T9MK">
    <property type="taxonomic scope" value="Eukaryota"/>
</dbReference>